<sequence length="57" mass="6525">MLEIMELGEKLNLAISCPIHYPAYGKNIFECMCSRAFPAFVVRGNSPEKLKEIHREV</sequence>
<name>A0A0F9W3I9_9ZZZZ</name>
<evidence type="ECO:0000313" key="1">
    <source>
        <dbReference type="EMBL" id="KKN72628.1"/>
    </source>
</evidence>
<dbReference type="AlphaFoldDB" id="A0A0F9W3I9"/>
<comment type="caution">
    <text evidence="1">The sequence shown here is derived from an EMBL/GenBank/DDBJ whole genome shotgun (WGS) entry which is preliminary data.</text>
</comment>
<proteinExistence type="predicted"/>
<dbReference type="EMBL" id="LAZR01000358">
    <property type="protein sequence ID" value="KKN72628.1"/>
    <property type="molecule type" value="Genomic_DNA"/>
</dbReference>
<reference evidence="1" key="1">
    <citation type="journal article" date="2015" name="Nature">
        <title>Complex archaea that bridge the gap between prokaryotes and eukaryotes.</title>
        <authorList>
            <person name="Spang A."/>
            <person name="Saw J.H."/>
            <person name="Jorgensen S.L."/>
            <person name="Zaremba-Niedzwiedzka K."/>
            <person name="Martijn J."/>
            <person name="Lind A.E."/>
            <person name="van Eijk R."/>
            <person name="Schleper C."/>
            <person name="Guy L."/>
            <person name="Ettema T.J."/>
        </authorList>
    </citation>
    <scope>NUCLEOTIDE SEQUENCE</scope>
</reference>
<gene>
    <name evidence="1" type="ORF">LCGC14_0408700</name>
</gene>
<organism evidence="1">
    <name type="scientific">marine sediment metagenome</name>
    <dbReference type="NCBI Taxonomy" id="412755"/>
    <lineage>
        <taxon>unclassified sequences</taxon>
        <taxon>metagenomes</taxon>
        <taxon>ecological metagenomes</taxon>
    </lineage>
</organism>
<accession>A0A0F9W3I9</accession>
<protein>
    <submittedName>
        <fullName evidence="1">Uncharacterized protein</fullName>
    </submittedName>
</protein>